<dbReference type="Proteomes" id="UP001500454">
    <property type="component" value="Unassembled WGS sequence"/>
</dbReference>
<gene>
    <name evidence="2" type="ORF">GCM10023186_16310</name>
</gene>
<name>A0ABP8IXV9_9BACT</name>
<evidence type="ECO:0000313" key="3">
    <source>
        <dbReference type="Proteomes" id="UP001500454"/>
    </source>
</evidence>
<feature type="transmembrane region" description="Helical" evidence="1">
    <location>
        <begin position="371"/>
        <end position="390"/>
    </location>
</feature>
<keyword evidence="1" id="KW-0812">Transmembrane</keyword>
<keyword evidence="1" id="KW-0472">Membrane</keyword>
<keyword evidence="3" id="KW-1185">Reference proteome</keyword>
<evidence type="ECO:0000313" key="2">
    <source>
        <dbReference type="EMBL" id="GAA4379102.1"/>
    </source>
</evidence>
<feature type="transmembrane region" description="Helical" evidence="1">
    <location>
        <begin position="188"/>
        <end position="208"/>
    </location>
</feature>
<protein>
    <recommendedName>
        <fullName evidence="4">Glycosyltransferase RgtA/B/C/D-like domain-containing protein</fullName>
    </recommendedName>
</protein>
<accession>A0ABP8IXV9</accession>
<feature type="transmembrane region" description="Helical" evidence="1">
    <location>
        <begin position="165"/>
        <end position="182"/>
    </location>
</feature>
<proteinExistence type="predicted"/>
<organism evidence="2 3">
    <name type="scientific">Hymenobacter koreensis</name>
    <dbReference type="NCBI Taxonomy" id="1084523"/>
    <lineage>
        <taxon>Bacteria</taxon>
        <taxon>Pseudomonadati</taxon>
        <taxon>Bacteroidota</taxon>
        <taxon>Cytophagia</taxon>
        <taxon>Cytophagales</taxon>
        <taxon>Hymenobacteraceae</taxon>
        <taxon>Hymenobacter</taxon>
    </lineage>
</organism>
<comment type="caution">
    <text evidence="2">The sequence shown here is derived from an EMBL/GenBank/DDBJ whole genome shotgun (WGS) entry which is preliminary data.</text>
</comment>
<feature type="transmembrane region" description="Helical" evidence="1">
    <location>
        <begin position="68"/>
        <end position="88"/>
    </location>
</feature>
<reference evidence="3" key="1">
    <citation type="journal article" date="2019" name="Int. J. Syst. Evol. Microbiol.">
        <title>The Global Catalogue of Microorganisms (GCM) 10K type strain sequencing project: providing services to taxonomists for standard genome sequencing and annotation.</title>
        <authorList>
            <consortium name="The Broad Institute Genomics Platform"/>
            <consortium name="The Broad Institute Genome Sequencing Center for Infectious Disease"/>
            <person name="Wu L."/>
            <person name="Ma J."/>
        </authorList>
    </citation>
    <scope>NUCLEOTIDE SEQUENCE [LARGE SCALE GENOMIC DNA]</scope>
    <source>
        <strain evidence="3">JCM 17924</strain>
    </source>
</reference>
<evidence type="ECO:0000256" key="1">
    <source>
        <dbReference type="SAM" id="Phobius"/>
    </source>
</evidence>
<dbReference type="EMBL" id="BAABHA010000002">
    <property type="protein sequence ID" value="GAA4379102.1"/>
    <property type="molecule type" value="Genomic_DNA"/>
</dbReference>
<feature type="transmembrane region" description="Helical" evidence="1">
    <location>
        <begin position="100"/>
        <end position="119"/>
    </location>
</feature>
<dbReference type="RefSeq" id="WP_345222977.1">
    <property type="nucleotide sequence ID" value="NZ_BAABHA010000002.1"/>
</dbReference>
<keyword evidence="1" id="KW-1133">Transmembrane helix</keyword>
<feature type="transmembrane region" description="Helical" evidence="1">
    <location>
        <begin position="125"/>
        <end position="144"/>
    </location>
</feature>
<sequence>MGSFYRLGAGLWVLLGALLLLSAALYNGYPLVTSDTGAYIDSGMRLVVPIDRPISYGLFLRLVSFKHSLWFVVVAQSLLLAALLFRYISVFAPRVTAYPLRLALVGGVTWATGLAWFSGQLMPDIFTSIGVLALALICLAPLQLAEKLAWSVVVMLSALMHSSNLLTFTLLVLLTGAVAWFTGALKTWLKPAGIGVALAAVLLSWVILPGLHAACGGDFAINRGAPVFLMGKLVETGLLDRYLDEHCGEENLALCQYRGKLPDNAVSFVWGEPNIPNQMGGWETSREEYKRIINGVLTTPRYYPLLLEEGVLGTVRQLTHVGHGDGLTPFLDGSNPFWKVQAFFGYELKEYTSSLQNRGALNFKELTERSYNTLALTLLAALLLLLAPLRQAVPPVLWMTVVLVALAVVLNAAVTANLANVLDRLQTRMAWLLPWTVLLVWLQAWPQLRPQLQAWLTARFAS</sequence>
<feature type="transmembrane region" description="Helical" evidence="1">
    <location>
        <begin position="396"/>
        <end position="418"/>
    </location>
</feature>
<evidence type="ECO:0008006" key="4">
    <source>
        <dbReference type="Google" id="ProtNLM"/>
    </source>
</evidence>